<organism evidence="1 2">
    <name type="scientific">Tigriopus californicus</name>
    <name type="common">Marine copepod</name>
    <dbReference type="NCBI Taxonomy" id="6832"/>
    <lineage>
        <taxon>Eukaryota</taxon>
        <taxon>Metazoa</taxon>
        <taxon>Ecdysozoa</taxon>
        <taxon>Arthropoda</taxon>
        <taxon>Crustacea</taxon>
        <taxon>Multicrustacea</taxon>
        <taxon>Hexanauplia</taxon>
        <taxon>Copepoda</taxon>
        <taxon>Harpacticoida</taxon>
        <taxon>Harpacticidae</taxon>
        <taxon>Tigriopus</taxon>
    </lineage>
</organism>
<proteinExistence type="predicted"/>
<reference evidence="1 2" key="1">
    <citation type="journal article" date="2018" name="Nat. Ecol. Evol.">
        <title>Genomic signatures of mitonuclear coevolution across populations of Tigriopus californicus.</title>
        <authorList>
            <person name="Barreto F.S."/>
            <person name="Watson E.T."/>
            <person name="Lima T.G."/>
            <person name="Willett C.S."/>
            <person name="Edmands S."/>
            <person name="Li W."/>
            <person name="Burton R.S."/>
        </authorList>
    </citation>
    <scope>NUCLEOTIDE SEQUENCE [LARGE SCALE GENOMIC DNA]</scope>
    <source>
        <strain evidence="1 2">San Diego</strain>
    </source>
</reference>
<sequence>MTGFKCERVFHRLSLDDGTRRWDGVPVPLERQCLDALLARISRTRSPFSEAVQRSLTDRQVQYLITHLKARPDIDRPTAFLIWRSLFSELSGETLDLAEFTDNQSLSHAIYEHITSLPLKSIQCRTLFLSDEVGSGLSRWHLKFQAFLKRFQSLHTITVSNDLIDGALGDIGQFCPALHKLRIYQASRVSHTLAMDDEDILDFVGYQTGNIHFQHLDLSSCQSGFSAESILSLHQLPNLITLDTLTDHFQTVETREIKPFNSLQTLNLRANQFVKACLSVIPQLCPDLLNLSLLRINGDSISSDNCQPQYTHYLPELRALGPRLKRCQVMLCSDVDFLAEQAPKLETLQLVDPKLKFSLKAGHFRQLNRLELFKHSFSLDFDIVRQILETCFHLTAALFYASEVKNITHDLVLKTFQSPKNQHIRRNLRSFRLASVHSLMRNLTWDTVIGIVTVCPKLEHLDDLSTWSVTRDGRGQKTGISGRTFHLVQDNHASNCDQSLTALLWMTENYRDILHP</sequence>
<protein>
    <recommendedName>
        <fullName evidence="3">F-box domain-containing protein</fullName>
    </recommendedName>
</protein>
<dbReference type="AlphaFoldDB" id="A0A553N913"/>
<evidence type="ECO:0000313" key="1">
    <source>
        <dbReference type="EMBL" id="TRY61938.1"/>
    </source>
</evidence>
<gene>
    <name evidence="1" type="ORF">TCAL_04411</name>
</gene>
<dbReference type="EMBL" id="VCGU01000459">
    <property type="protein sequence ID" value="TRY61938.1"/>
    <property type="molecule type" value="Genomic_DNA"/>
</dbReference>
<evidence type="ECO:0000313" key="2">
    <source>
        <dbReference type="Proteomes" id="UP000318571"/>
    </source>
</evidence>
<name>A0A553N913_TIGCA</name>
<comment type="caution">
    <text evidence="1">The sequence shown here is derived from an EMBL/GenBank/DDBJ whole genome shotgun (WGS) entry which is preliminary data.</text>
</comment>
<dbReference type="SUPFAM" id="SSF52047">
    <property type="entry name" value="RNI-like"/>
    <property type="match status" value="1"/>
</dbReference>
<accession>A0A553N913</accession>
<keyword evidence="2" id="KW-1185">Reference proteome</keyword>
<evidence type="ECO:0008006" key="3">
    <source>
        <dbReference type="Google" id="ProtNLM"/>
    </source>
</evidence>
<dbReference type="Proteomes" id="UP000318571">
    <property type="component" value="Chromosome 8"/>
</dbReference>
<dbReference type="InterPro" id="IPR032675">
    <property type="entry name" value="LRR_dom_sf"/>
</dbReference>
<dbReference type="Gene3D" id="3.80.10.10">
    <property type="entry name" value="Ribonuclease Inhibitor"/>
    <property type="match status" value="1"/>
</dbReference>